<reference evidence="2" key="1">
    <citation type="journal article" date="2022" name="Mol. Ecol. Resour.">
        <title>The genomes of chicory, endive, great burdock and yacon provide insights into Asteraceae palaeo-polyploidization history and plant inulin production.</title>
        <authorList>
            <person name="Fan W."/>
            <person name="Wang S."/>
            <person name="Wang H."/>
            <person name="Wang A."/>
            <person name="Jiang F."/>
            <person name="Liu H."/>
            <person name="Zhao H."/>
            <person name="Xu D."/>
            <person name="Zhang Y."/>
        </authorList>
    </citation>
    <scope>NUCLEOTIDE SEQUENCE [LARGE SCALE GENOMIC DNA]</scope>
    <source>
        <strain evidence="2">cv. Niubang</strain>
    </source>
</reference>
<keyword evidence="2" id="KW-1185">Reference proteome</keyword>
<reference evidence="1 2" key="2">
    <citation type="journal article" date="2022" name="Mol. Ecol. Resour.">
        <title>The genomes of chicory, endive, great burdock and yacon provide insights into Asteraceae paleo-polyploidization history and plant inulin production.</title>
        <authorList>
            <person name="Fan W."/>
            <person name="Wang S."/>
            <person name="Wang H."/>
            <person name="Wang A."/>
            <person name="Jiang F."/>
            <person name="Liu H."/>
            <person name="Zhao H."/>
            <person name="Xu D."/>
            <person name="Zhang Y."/>
        </authorList>
    </citation>
    <scope>NUCLEOTIDE SEQUENCE [LARGE SCALE GENOMIC DNA]</scope>
    <source>
        <strain evidence="2">cv. Niubang</strain>
    </source>
</reference>
<evidence type="ECO:0000313" key="1">
    <source>
        <dbReference type="EMBL" id="KAI3735827.1"/>
    </source>
</evidence>
<evidence type="ECO:0000313" key="2">
    <source>
        <dbReference type="Proteomes" id="UP001055879"/>
    </source>
</evidence>
<name>A0ACB9CNH0_ARCLA</name>
<gene>
    <name evidence="1" type="ORF">L6452_15347</name>
</gene>
<proteinExistence type="predicted"/>
<sequence>MSLLFSRLRACLRCGGPTSATGEVDDDDDDRHKSSDLFFDLPTLQAATNFFSESNQLGHGGFGPGLLPNGQEVAIKKLSLSSRQGVREFTNEVKLLLKIQHRNLVMLLGCCVDGPEKMLVYEYLPNKSLDYILFGTHFGILVLEIVSGRKVTERQLDSQKSDLLTYTWSLFQTGKQLELVDESLDTCNPSEAAMCIQLGLLCCQAIVSDRPDVNALHLMLSNDSFTLPRPGRPGLQGRGGRWTTTTSSALTTTNASTTLTNHTKQSISSSVDYSRNSMSVSSMNEGR</sequence>
<dbReference type="Proteomes" id="UP001055879">
    <property type="component" value="Linkage Group LG04"/>
</dbReference>
<dbReference type="EMBL" id="CM042050">
    <property type="protein sequence ID" value="KAI3735827.1"/>
    <property type="molecule type" value="Genomic_DNA"/>
</dbReference>
<protein>
    <submittedName>
        <fullName evidence="1">Uncharacterized protein</fullName>
    </submittedName>
</protein>
<organism evidence="1 2">
    <name type="scientific">Arctium lappa</name>
    <name type="common">Greater burdock</name>
    <name type="synonym">Lappa major</name>
    <dbReference type="NCBI Taxonomy" id="4217"/>
    <lineage>
        <taxon>Eukaryota</taxon>
        <taxon>Viridiplantae</taxon>
        <taxon>Streptophyta</taxon>
        <taxon>Embryophyta</taxon>
        <taxon>Tracheophyta</taxon>
        <taxon>Spermatophyta</taxon>
        <taxon>Magnoliopsida</taxon>
        <taxon>eudicotyledons</taxon>
        <taxon>Gunneridae</taxon>
        <taxon>Pentapetalae</taxon>
        <taxon>asterids</taxon>
        <taxon>campanulids</taxon>
        <taxon>Asterales</taxon>
        <taxon>Asteraceae</taxon>
        <taxon>Carduoideae</taxon>
        <taxon>Cardueae</taxon>
        <taxon>Arctiinae</taxon>
        <taxon>Arctium</taxon>
    </lineage>
</organism>
<accession>A0ACB9CNH0</accession>
<comment type="caution">
    <text evidence="1">The sequence shown here is derived from an EMBL/GenBank/DDBJ whole genome shotgun (WGS) entry which is preliminary data.</text>
</comment>